<dbReference type="HAMAP" id="MF_00802">
    <property type="entry name" value="GlnE"/>
    <property type="match status" value="1"/>
</dbReference>
<keyword evidence="10" id="KW-0436">Ligase</keyword>
<feature type="domain" description="PII-uridylyltransferase/Glutamine-synthetase adenylyltransferase" evidence="9">
    <location>
        <begin position="791"/>
        <end position="865"/>
    </location>
</feature>
<feature type="domain" description="Glutamate-ammonia ligase adenylyltransferase repeated" evidence="8">
    <location>
        <begin position="522"/>
        <end position="756"/>
    </location>
</feature>
<evidence type="ECO:0000313" key="11">
    <source>
        <dbReference type="Proteomes" id="UP000248259"/>
    </source>
</evidence>
<dbReference type="PANTHER" id="PTHR30621:SF0">
    <property type="entry name" value="BIFUNCTIONAL GLUTAMINE SYNTHETASE ADENYLYLTRANSFERASE_ADENYLYL-REMOVING ENZYME"/>
    <property type="match status" value="1"/>
</dbReference>
<dbReference type="GO" id="GO:0000287">
    <property type="term" value="F:magnesium ion binding"/>
    <property type="evidence" value="ECO:0007669"/>
    <property type="project" value="UniProtKB-UniRule"/>
</dbReference>
<dbReference type="FunFam" id="3.30.460.10:FF:000009">
    <property type="entry name" value="Bifunctional glutamine synthetase adenylyltransferase/adenylyl-removing enzyme"/>
    <property type="match status" value="1"/>
</dbReference>
<evidence type="ECO:0000256" key="5">
    <source>
        <dbReference type="ARBA" id="ARBA00022842"/>
    </source>
</evidence>
<keyword evidence="3 7" id="KW-0547">Nucleotide-binding</keyword>
<dbReference type="GO" id="GO:0005829">
    <property type="term" value="C:cytosol"/>
    <property type="evidence" value="ECO:0007669"/>
    <property type="project" value="TreeGrafter"/>
</dbReference>
<dbReference type="Gene3D" id="1.20.120.1510">
    <property type="match status" value="1"/>
</dbReference>
<evidence type="ECO:0000259" key="9">
    <source>
        <dbReference type="Pfam" id="PF08335"/>
    </source>
</evidence>
<keyword evidence="11" id="KW-1185">Reference proteome</keyword>
<reference evidence="10 11" key="1">
    <citation type="submission" date="2018-06" db="EMBL/GenBank/DDBJ databases">
        <title>Azoarcus communis strain SWub3 genome.</title>
        <authorList>
            <person name="Zorraquino Salvo V."/>
            <person name="Toubiana D."/>
            <person name="Blumwald E."/>
        </authorList>
    </citation>
    <scope>NUCLEOTIDE SEQUENCE [LARGE SCALE GENOMIC DNA]</scope>
    <source>
        <strain evidence="10 11">SWub3</strain>
    </source>
</reference>
<dbReference type="GO" id="GO:0005524">
    <property type="term" value="F:ATP binding"/>
    <property type="evidence" value="ECO:0007669"/>
    <property type="project" value="UniProtKB-UniRule"/>
</dbReference>
<gene>
    <name evidence="7" type="primary">glnE</name>
    <name evidence="10" type="ORF">DNK49_00870</name>
</gene>
<dbReference type="SUPFAM" id="SSF81593">
    <property type="entry name" value="Nucleotidyltransferase substrate binding subunit/domain"/>
    <property type="match status" value="2"/>
</dbReference>
<comment type="catalytic activity">
    <reaction evidence="7">
        <text>[glutamine synthetase]-O(4)-(5'-adenylyl)-L-tyrosine + phosphate = [glutamine synthetase]-L-tyrosine + ADP</text>
        <dbReference type="Rhea" id="RHEA:43716"/>
        <dbReference type="Rhea" id="RHEA-COMP:10660"/>
        <dbReference type="Rhea" id="RHEA-COMP:10661"/>
        <dbReference type="ChEBI" id="CHEBI:43474"/>
        <dbReference type="ChEBI" id="CHEBI:46858"/>
        <dbReference type="ChEBI" id="CHEBI:83624"/>
        <dbReference type="ChEBI" id="CHEBI:456216"/>
        <dbReference type="EC" id="2.7.7.89"/>
    </reaction>
</comment>
<dbReference type="GO" id="GO:0047388">
    <property type="term" value="F:[glutamine synthetase]-adenylyl-L-tyrosine phosphorylase activity"/>
    <property type="evidence" value="ECO:0007669"/>
    <property type="project" value="UniProtKB-EC"/>
</dbReference>
<dbReference type="SUPFAM" id="SSF81301">
    <property type="entry name" value="Nucleotidyltransferase"/>
    <property type="match status" value="2"/>
</dbReference>
<evidence type="ECO:0000313" key="10">
    <source>
        <dbReference type="EMBL" id="PZA18129.1"/>
    </source>
</evidence>
<dbReference type="Proteomes" id="UP000248259">
    <property type="component" value="Unassembled WGS sequence"/>
</dbReference>
<dbReference type="InterPro" id="IPR005190">
    <property type="entry name" value="GlnE_rpt_dom"/>
</dbReference>
<dbReference type="GO" id="GO:0000820">
    <property type="term" value="P:regulation of glutamine family amino acid metabolic process"/>
    <property type="evidence" value="ECO:0007669"/>
    <property type="project" value="UniProtKB-UniRule"/>
</dbReference>
<dbReference type="NCBIfam" id="NF008292">
    <property type="entry name" value="PRK11072.1"/>
    <property type="match status" value="1"/>
</dbReference>
<dbReference type="GO" id="GO:0016874">
    <property type="term" value="F:ligase activity"/>
    <property type="evidence" value="ECO:0007669"/>
    <property type="project" value="UniProtKB-KW"/>
</dbReference>
<dbReference type="EC" id="2.7.7.89" evidence="7"/>
<comment type="cofactor">
    <cofactor evidence="7">
        <name>Mg(2+)</name>
        <dbReference type="ChEBI" id="CHEBI:18420"/>
    </cofactor>
</comment>
<evidence type="ECO:0000256" key="1">
    <source>
        <dbReference type="ARBA" id="ARBA00022679"/>
    </source>
</evidence>
<feature type="domain" description="Glutamate-ammonia ligase adenylyltransferase repeated" evidence="8">
    <location>
        <begin position="16"/>
        <end position="246"/>
    </location>
</feature>
<evidence type="ECO:0000256" key="3">
    <source>
        <dbReference type="ARBA" id="ARBA00022741"/>
    </source>
</evidence>
<keyword evidence="2 7" id="KW-0548">Nucleotidyltransferase</keyword>
<comment type="function">
    <text evidence="7">Involved in the regulation of glutamine synthetase GlnA, a key enzyme in the process to assimilate ammonia. When cellular nitrogen levels are high, the C-terminal adenylyl transferase (AT) inactivates GlnA by covalent transfer of an adenylyl group from ATP to specific tyrosine residue of GlnA, thus reducing its activity. Conversely, when nitrogen levels are low, the N-terminal adenylyl removase (AR) activates GlnA by removing the adenylyl group by phosphorolysis, increasing its activity. The regulatory region of GlnE binds the signal transduction protein PII (GlnB) which indicates the nitrogen status of the cell.</text>
</comment>
<feature type="region of interest" description="Adenylyl removase" evidence="7">
    <location>
        <begin position="1"/>
        <end position="415"/>
    </location>
</feature>
<dbReference type="InterPro" id="IPR023057">
    <property type="entry name" value="GlnE"/>
</dbReference>
<dbReference type="InterPro" id="IPR043519">
    <property type="entry name" value="NT_sf"/>
</dbReference>
<keyword evidence="1 7" id="KW-0808">Transferase</keyword>
<organism evidence="10 11">
    <name type="scientific">Parazoarcus communis SWub3 = DSM 12120</name>
    <dbReference type="NCBI Taxonomy" id="1121029"/>
    <lineage>
        <taxon>Bacteria</taxon>
        <taxon>Pseudomonadati</taxon>
        <taxon>Pseudomonadota</taxon>
        <taxon>Betaproteobacteria</taxon>
        <taxon>Rhodocyclales</taxon>
        <taxon>Zoogloeaceae</taxon>
        <taxon>Parazoarcus</taxon>
    </lineage>
</organism>
<dbReference type="FunFam" id="1.20.120.330:FF:000005">
    <property type="entry name" value="Bifunctional glutamine synthetase adenylyltransferase/adenylyl-removing enzyme"/>
    <property type="match status" value="1"/>
</dbReference>
<dbReference type="Gene3D" id="3.30.460.10">
    <property type="entry name" value="Beta Polymerase, domain 2"/>
    <property type="match status" value="2"/>
</dbReference>
<dbReference type="OrthoDB" id="9759366at2"/>
<proteinExistence type="inferred from homology"/>
<dbReference type="GO" id="GO:0008882">
    <property type="term" value="F:[glutamate-ammonia-ligase] adenylyltransferase activity"/>
    <property type="evidence" value="ECO:0007669"/>
    <property type="project" value="UniProtKB-UniRule"/>
</dbReference>
<evidence type="ECO:0000256" key="7">
    <source>
        <dbReference type="HAMAP-Rule" id="MF_00802"/>
    </source>
</evidence>
<keyword evidence="6 7" id="KW-0511">Multifunctional enzyme</keyword>
<evidence type="ECO:0000256" key="4">
    <source>
        <dbReference type="ARBA" id="ARBA00022840"/>
    </source>
</evidence>
<dbReference type="CDD" id="cd05401">
    <property type="entry name" value="NT_GlnE_GlnD_like"/>
    <property type="match status" value="2"/>
</dbReference>
<dbReference type="Gene3D" id="1.20.120.330">
    <property type="entry name" value="Nucleotidyltransferases domain 2"/>
    <property type="match status" value="2"/>
</dbReference>
<accession>A0A323UZV0</accession>
<evidence type="ECO:0000256" key="2">
    <source>
        <dbReference type="ARBA" id="ARBA00022695"/>
    </source>
</evidence>
<feature type="domain" description="PII-uridylyltransferase/Glutamine-synthetase adenylyltransferase" evidence="9">
    <location>
        <begin position="273"/>
        <end position="411"/>
    </location>
</feature>
<evidence type="ECO:0000256" key="6">
    <source>
        <dbReference type="ARBA" id="ARBA00023268"/>
    </source>
</evidence>
<evidence type="ECO:0000259" key="8">
    <source>
        <dbReference type="Pfam" id="PF03710"/>
    </source>
</evidence>
<feature type="region of interest" description="Adenylyl transferase" evidence="7">
    <location>
        <begin position="424"/>
        <end position="896"/>
    </location>
</feature>
<keyword evidence="4 7" id="KW-0067">ATP-binding</keyword>
<keyword evidence="5 7" id="KW-0460">Magnesium</keyword>
<dbReference type="EMBL" id="QKOE01000001">
    <property type="protein sequence ID" value="PZA18129.1"/>
    <property type="molecule type" value="Genomic_DNA"/>
</dbReference>
<protein>
    <recommendedName>
        <fullName evidence="7">Bifunctional glutamine synthetase adenylyltransferase/adenylyl-removing enzyme</fullName>
    </recommendedName>
    <alternativeName>
        <fullName evidence="7">ATP:glutamine synthetase adenylyltransferase</fullName>
    </alternativeName>
    <alternativeName>
        <fullName evidence="7">ATase</fullName>
    </alternativeName>
    <domain>
        <recommendedName>
            <fullName evidence="7">Glutamine synthetase adenylyl-L-tyrosine phosphorylase</fullName>
            <ecNumber evidence="7">2.7.7.89</ecNumber>
        </recommendedName>
        <alternativeName>
            <fullName evidence="7">Adenylyl removase</fullName>
            <shortName evidence="7">AR</shortName>
            <shortName evidence="7">AT-N</shortName>
        </alternativeName>
    </domain>
    <domain>
        <recommendedName>
            <fullName evidence="7">Glutamine synthetase adenylyl transferase</fullName>
            <ecNumber evidence="7">2.7.7.42</ecNumber>
        </recommendedName>
        <alternativeName>
            <fullName evidence="7">Adenylyl transferase</fullName>
            <shortName evidence="7">AT</shortName>
            <shortName evidence="7">AT-C</shortName>
        </alternativeName>
    </domain>
</protein>
<dbReference type="Pfam" id="PF03710">
    <property type="entry name" value="GlnE"/>
    <property type="match status" value="2"/>
</dbReference>
<comment type="catalytic activity">
    <reaction evidence="7">
        <text>[glutamine synthetase]-L-tyrosine + ATP = [glutamine synthetase]-O(4)-(5'-adenylyl)-L-tyrosine + diphosphate</text>
        <dbReference type="Rhea" id="RHEA:18589"/>
        <dbReference type="Rhea" id="RHEA-COMP:10660"/>
        <dbReference type="Rhea" id="RHEA-COMP:10661"/>
        <dbReference type="ChEBI" id="CHEBI:30616"/>
        <dbReference type="ChEBI" id="CHEBI:33019"/>
        <dbReference type="ChEBI" id="CHEBI:46858"/>
        <dbReference type="ChEBI" id="CHEBI:83624"/>
        <dbReference type="EC" id="2.7.7.42"/>
    </reaction>
</comment>
<dbReference type="AlphaFoldDB" id="A0A323UZV0"/>
<dbReference type="EC" id="2.7.7.42" evidence="7"/>
<comment type="caution">
    <text evidence="10">The sequence shown here is derived from an EMBL/GenBank/DDBJ whole genome shotgun (WGS) entry which is preliminary data.</text>
</comment>
<sequence>MPMSHTLNVLPDVIQHAAGLSRFLQRMLDSRPWLAGDLAASIDHALGADAMRTFIADKGADEARLRPTLRQLRTWVICHLIVRDLAGRANLSEVTETMTVLTEVAVRHAHDVLREAMVQRYGQPLSTTGWEQELLIIGMGKLGGRELNVSSDIDLIFVYPDDGDTGGKKVISNFEFFERLGKQLIQSLAEVTEHGQVFRVDMRLRPNGDSGPLVCSFDMLENYFITQGREWERYAWIKARVLTGERWRELEQIARPFVFRKYLDFGAINAMRDLHAQIRREVARRDRANNIKLGPGGIREIEFIAQVFQLIRGGRDAALQIRPTLQVLARLAERGILSSEAVSALSAAYDFLRRLEHRLQYLDDAQTHDLPDAPADQALIARAMGFADYVSLLAELDRHRAVVSHHFDAVFADPNEEQHSLDAIWASAEDTEQAAPHLAELGFGDPVAAAARLASIRASARYQQLPNHIRSRFDALMPRVVEAAASTAGPDETLSRCLDLLEGISRRGAYLALLQQYPQALRRVVDLVAASRWAAQYLGRHPILLDELLDGRNLEAAPDWQRLRTELAAELDAIEPDMERQMDLMREQHHAQSFRLLTQDIAGLLTVEKLADHLSALADIMVALTIPLCWRKIKIRHRDDPKFAVISYGKLGGKELGYASDLDIVFLYDDAAPESAEVYTRLAQRTNTWLSSQTAAGILFETDLRLRPNGDSGLIACSLEAFRKYQLESAWVWEHQALTRARFSAGDPALGEAFERIRCEVLRLPRKLDSLRAEVLAMRDKMRSAHGGKSPLFDLKHDHGGLIDVEFLIQYLVLGYASKHPELTGNLGNIALLKMAAGLGLIPAELAEACGDSYRQMRHLQHRQRLNGQASRVAPEEAATARQPVQALWSLVFGTH</sequence>
<dbReference type="PANTHER" id="PTHR30621">
    <property type="entry name" value="GLUTAMINE SYNTHETASE ADENYLYLTRANSFERASE"/>
    <property type="match status" value="1"/>
</dbReference>
<comment type="similarity">
    <text evidence="7">Belongs to the GlnE family.</text>
</comment>
<dbReference type="Pfam" id="PF08335">
    <property type="entry name" value="GlnD_UR_UTase"/>
    <property type="match status" value="2"/>
</dbReference>
<dbReference type="InterPro" id="IPR013546">
    <property type="entry name" value="PII_UdlTrfase/GS_AdlTrfase"/>
</dbReference>
<name>A0A323UZV0_9RHOO</name>